<gene>
    <name evidence="2" type="ORF">KTE52_26415</name>
</gene>
<organism evidence="2 3">
    <name type="scientific">Burkholderia multivorans</name>
    <dbReference type="NCBI Taxonomy" id="87883"/>
    <lineage>
        <taxon>Bacteria</taxon>
        <taxon>Pseudomonadati</taxon>
        <taxon>Pseudomonadota</taxon>
        <taxon>Betaproteobacteria</taxon>
        <taxon>Burkholderiales</taxon>
        <taxon>Burkholderiaceae</taxon>
        <taxon>Burkholderia</taxon>
        <taxon>Burkholderia cepacia complex</taxon>
    </lineage>
</organism>
<evidence type="ECO:0000313" key="3">
    <source>
        <dbReference type="Proteomes" id="UP001196915"/>
    </source>
</evidence>
<dbReference type="RefSeq" id="WP_217084868.1">
    <property type="nucleotide sequence ID" value="NZ_JAHPMX010000020.1"/>
</dbReference>
<feature type="region of interest" description="Disordered" evidence="1">
    <location>
        <begin position="82"/>
        <end position="103"/>
    </location>
</feature>
<comment type="caution">
    <text evidence="2">The sequence shown here is derived from an EMBL/GenBank/DDBJ whole genome shotgun (WGS) entry which is preliminary data.</text>
</comment>
<proteinExistence type="predicted"/>
<protein>
    <submittedName>
        <fullName evidence="2">Uncharacterized protein</fullName>
    </submittedName>
</protein>
<evidence type="ECO:0000313" key="2">
    <source>
        <dbReference type="EMBL" id="MBU9359876.1"/>
    </source>
</evidence>
<dbReference type="EMBL" id="JAHPMX010000020">
    <property type="protein sequence ID" value="MBU9359876.1"/>
    <property type="molecule type" value="Genomic_DNA"/>
</dbReference>
<feature type="non-terminal residue" evidence="2">
    <location>
        <position position="1"/>
    </location>
</feature>
<accession>A0AAP2HQ48</accession>
<reference evidence="2" key="1">
    <citation type="submission" date="2021-06" db="EMBL/GenBank/DDBJ databases">
        <title>A collection of bacterial strains from the Burkholderia cepacia Research Laboratory and Repository.</title>
        <authorList>
            <person name="Lipuma J."/>
            <person name="Spilker T."/>
        </authorList>
    </citation>
    <scope>NUCLEOTIDE SEQUENCE</scope>
    <source>
        <strain evidence="2">AU37435</strain>
    </source>
</reference>
<dbReference type="Proteomes" id="UP001196915">
    <property type="component" value="Unassembled WGS sequence"/>
</dbReference>
<evidence type="ECO:0000256" key="1">
    <source>
        <dbReference type="SAM" id="MobiDB-lite"/>
    </source>
</evidence>
<dbReference type="AlphaFoldDB" id="A0AAP2HQ48"/>
<sequence>TYFSVRLLILLLSRSEDQVSLTSSAHTYRLLVFKEHVCEQIVLLSSAALSAAEKRDYEHCFAARQQLFSLHRCDCAVLLPSPGGRSMLQHTSDFASPPAPRFR</sequence>
<name>A0AAP2HQ48_9BURK</name>